<keyword evidence="2" id="KW-1185">Reference proteome</keyword>
<dbReference type="RefSeq" id="WP_254091908.1">
    <property type="nucleotide sequence ID" value="NZ_JAHESC010000029.1"/>
</dbReference>
<proteinExistence type="predicted"/>
<dbReference type="Proteomes" id="UP001319180">
    <property type="component" value="Unassembled WGS sequence"/>
</dbReference>
<dbReference type="EMBL" id="JAHESC010000029">
    <property type="protein sequence ID" value="MBT1688681.1"/>
    <property type="molecule type" value="Genomic_DNA"/>
</dbReference>
<dbReference type="PANTHER" id="PTHR39217">
    <property type="match status" value="1"/>
</dbReference>
<organism evidence="1 2">
    <name type="scientific">Dawidia soli</name>
    <dbReference type="NCBI Taxonomy" id="2782352"/>
    <lineage>
        <taxon>Bacteria</taxon>
        <taxon>Pseudomonadati</taxon>
        <taxon>Bacteroidota</taxon>
        <taxon>Cytophagia</taxon>
        <taxon>Cytophagales</taxon>
        <taxon>Chryseotaleaceae</taxon>
        <taxon>Dawidia</taxon>
    </lineage>
</organism>
<dbReference type="AlphaFoldDB" id="A0AAP2DB00"/>
<comment type="caution">
    <text evidence="1">The sequence shown here is derived from an EMBL/GenBank/DDBJ whole genome shotgun (WGS) entry which is preliminary data.</text>
</comment>
<name>A0AAP2DB00_9BACT</name>
<dbReference type="PANTHER" id="PTHR39217:SF1">
    <property type="entry name" value="GLUTATHIONE SYNTHETASE"/>
    <property type="match status" value="1"/>
</dbReference>
<evidence type="ECO:0000313" key="1">
    <source>
        <dbReference type="EMBL" id="MBT1688681.1"/>
    </source>
</evidence>
<evidence type="ECO:0008006" key="3">
    <source>
        <dbReference type="Google" id="ProtNLM"/>
    </source>
</evidence>
<dbReference type="SUPFAM" id="SSF56059">
    <property type="entry name" value="Glutathione synthetase ATP-binding domain-like"/>
    <property type="match status" value="1"/>
</dbReference>
<sequence length="282" mass="32435">MKTIALLTCERLPDLNPADQALISLFAEQNIRAVPVIWKAADVRWTDFAALVVRNTWDYYKEADAFRQWLDAMDRTGVPMFNPVQVVKDNMHKFYLKRFQEKGVTIIPTLFSSATAPVKWETLQTQGWDKIVIKPAISAGSFLTQTYEARTLTPEALQEAVAQDDWLIQPYLPEITTEGELSMIFFNGTFSHAVLKKPQEGDFRVQRQYGGVYQRVDPTPELLALGRRIATLENHLLYARVDGVMLDGKFHLMELELIEPDLYFEFGEDIRRRFVTSVVEKI</sequence>
<reference evidence="1 2" key="1">
    <citation type="submission" date="2021-05" db="EMBL/GenBank/DDBJ databases">
        <title>A Polyphasic approach of four new species of the genus Ohtaekwangia: Ohtaekwangia histidinii sp. nov., Ohtaekwangia cretensis sp. nov., Ohtaekwangia indiensis sp. nov., Ohtaekwangia reichenbachii sp. nov. from diverse environment.</title>
        <authorList>
            <person name="Octaviana S."/>
        </authorList>
    </citation>
    <scope>NUCLEOTIDE SEQUENCE [LARGE SCALE GENOMIC DNA]</scope>
    <source>
        <strain evidence="1 2">PWU37</strain>
    </source>
</reference>
<dbReference type="Gene3D" id="3.30.470.20">
    <property type="entry name" value="ATP-grasp fold, B domain"/>
    <property type="match status" value="1"/>
</dbReference>
<gene>
    <name evidence="1" type="ORF">KK078_19075</name>
</gene>
<evidence type="ECO:0000313" key="2">
    <source>
        <dbReference type="Proteomes" id="UP001319180"/>
    </source>
</evidence>
<accession>A0AAP2DB00</accession>
<dbReference type="InterPro" id="IPR053191">
    <property type="entry name" value="DcsG_Biosynth_Enzyme"/>
</dbReference>
<protein>
    <recommendedName>
        <fullName evidence="3">Prokaryotic glutathione synthetase ATP-binding domain-containing protein</fullName>
    </recommendedName>
</protein>